<comment type="caution">
    <text evidence="1">The sequence shown here is derived from an EMBL/GenBank/DDBJ whole genome shotgun (WGS) entry which is preliminary data.</text>
</comment>
<feature type="non-terminal residue" evidence="1">
    <location>
        <position position="1"/>
    </location>
</feature>
<evidence type="ECO:0000313" key="2">
    <source>
        <dbReference type="Proteomes" id="UP000663823"/>
    </source>
</evidence>
<accession>A0A819IYS6</accession>
<proteinExistence type="predicted"/>
<dbReference type="EMBL" id="CAJOAX010004869">
    <property type="protein sequence ID" value="CAF3924925.1"/>
    <property type="molecule type" value="Genomic_DNA"/>
</dbReference>
<evidence type="ECO:0000313" key="1">
    <source>
        <dbReference type="EMBL" id="CAF3924925.1"/>
    </source>
</evidence>
<organism evidence="1 2">
    <name type="scientific">Rotaria sordida</name>
    <dbReference type="NCBI Taxonomy" id="392033"/>
    <lineage>
        <taxon>Eukaryota</taxon>
        <taxon>Metazoa</taxon>
        <taxon>Spiralia</taxon>
        <taxon>Gnathifera</taxon>
        <taxon>Rotifera</taxon>
        <taxon>Eurotatoria</taxon>
        <taxon>Bdelloidea</taxon>
        <taxon>Philodinida</taxon>
        <taxon>Philodinidae</taxon>
        <taxon>Rotaria</taxon>
    </lineage>
</organism>
<protein>
    <submittedName>
        <fullName evidence="1">Uncharacterized protein</fullName>
    </submittedName>
</protein>
<sequence length="32" mass="3577">TTKSDIRNIMITSALSYVNNIPHLGILSLDLY</sequence>
<dbReference type="AlphaFoldDB" id="A0A819IYS6"/>
<name>A0A819IYS6_9BILA</name>
<dbReference type="Proteomes" id="UP000663823">
    <property type="component" value="Unassembled WGS sequence"/>
</dbReference>
<gene>
    <name evidence="1" type="ORF">OTI717_LOCUS25025</name>
</gene>
<reference evidence="1" key="1">
    <citation type="submission" date="2021-02" db="EMBL/GenBank/DDBJ databases">
        <authorList>
            <person name="Nowell W R."/>
        </authorList>
    </citation>
    <scope>NUCLEOTIDE SEQUENCE</scope>
</reference>